<sequence>MVDHTKIVTQDILSPFPLQKSQVAFLLPGLDELGSTDKPYHVEEWDFSTVNVVAVNKRLKMTFRATNQQHVREIQDVLYKLYHDSRQTQTLPLSVSMMDRHKFSLQHVANCLNSTSWRDLDDPRKFKNFLRQLKELKLGKGVVYPIIGVLNKLSHLRVIETFVDSKALLKCAKQQGVKQSVAIPSKMFQSMLNHSLRVVEKYYGHRHEISRVMEEAYDLKERIANGEVVQQSSRAKFLANSSKAIDKRFARAVKGISHSIPDFTVNLKAQSLSEILTNCIIVVLAFSGARIGEALSLNKDSIKPILINGKRVVLLQGETTKGNDGIPEVVTWQSHPIAQSALELAYDMMESTRALYMNRVNEKEKQGLSPENIKHMRKQLKSAFLVPTAIHQDSDNYVFYVFKHLQNFMNKWFNYKATQEDVDEFDQLNPAREGQLKLGSTFAYMSSHDFRRTFAVLFVRYGFGSASGIKFQYKHANINMSDYYANNAYLARMNDILLDEDLLDEMDEEGIDLGVDLFDDIYNGSEYLSGAQGESIKQERLRILDSGQSIIMTREDIEEHIRSGDFHIIQLPSGAYCTNASCDRVCGTEPFRAEVKECAHKVVTDKGAKKIAKQRERLVAKFQAINTGDKLKSSILAGLKQKIQIEELTLKKHGIAFIPFQGEIMDTEVIT</sequence>
<organism evidence="2 3">
    <name type="scientific">Vibrio tapetis subsp. tapetis</name>
    <dbReference type="NCBI Taxonomy" id="1671868"/>
    <lineage>
        <taxon>Bacteria</taxon>
        <taxon>Pseudomonadati</taxon>
        <taxon>Pseudomonadota</taxon>
        <taxon>Gammaproteobacteria</taxon>
        <taxon>Vibrionales</taxon>
        <taxon>Vibrionaceae</taxon>
        <taxon>Vibrio</taxon>
    </lineage>
</organism>
<dbReference type="SUPFAM" id="SSF56349">
    <property type="entry name" value="DNA breaking-rejoining enzymes"/>
    <property type="match status" value="1"/>
</dbReference>
<evidence type="ECO:0000313" key="3">
    <source>
        <dbReference type="Proteomes" id="UP000235828"/>
    </source>
</evidence>
<keyword evidence="1" id="KW-0233">DNA recombination</keyword>
<dbReference type="GO" id="GO:0006310">
    <property type="term" value="P:DNA recombination"/>
    <property type="evidence" value="ECO:0007669"/>
    <property type="project" value="UniProtKB-KW"/>
</dbReference>
<dbReference type="Proteomes" id="UP000235828">
    <property type="component" value="Chromosome A"/>
</dbReference>
<reference evidence="2 3" key="1">
    <citation type="submission" date="2017-10" db="EMBL/GenBank/DDBJ databases">
        <authorList>
            <person name="Banno H."/>
            <person name="Chua N.-H."/>
        </authorList>
    </citation>
    <scope>NUCLEOTIDE SEQUENCE [LARGE SCALE GENOMIC DNA]</scope>
    <source>
        <strain evidence="2">Vibrio tapetis CECT4600</strain>
    </source>
</reference>
<evidence type="ECO:0000313" key="2">
    <source>
        <dbReference type="EMBL" id="SON51597.1"/>
    </source>
</evidence>
<accession>A0A2N8ZI72</accession>
<dbReference type="RefSeq" id="WP_102523826.1">
    <property type="nucleotide sequence ID" value="NZ_LT960611.1"/>
</dbReference>
<protein>
    <recommendedName>
        <fullName evidence="4">Phage integrase family protein</fullName>
    </recommendedName>
</protein>
<evidence type="ECO:0000256" key="1">
    <source>
        <dbReference type="ARBA" id="ARBA00023172"/>
    </source>
</evidence>
<name>A0A2N8ZI72_9VIBR</name>
<keyword evidence="3" id="KW-1185">Reference proteome</keyword>
<dbReference type="GO" id="GO:0015074">
    <property type="term" value="P:DNA integration"/>
    <property type="evidence" value="ECO:0007669"/>
    <property type="project" value="InterPro"/>
</dbReference>
<dbReference type="KEGG" id="vta:A3650"/>
<dbReference type="OrthoDB" id="8768428at2"/>
<dbReference type="AlphaFoldDB" id="A0A2N8ZI72"/>
<dbReference type="GO" id="GO:0003677">
    <property type="term" value="F:DNA binding"/>
    <property type="evidence" value="ECO:0007669"/>
    <property type="project" value="InterPro"/>
</dbReference>
<dbReference type="EMBL" id="LT960611">
    <property type="protein sequence ID" value="SON51597.1"/>
    <property type="molecule type" value="Genomic_DNA"/>
</dbReference>
<dbReference type="InterPro" id="IPR013762">
    <property type="entry name" value="Integrase-like_cat_sf"/>
</dbReference>
<dbReference type="Gene3D" id="1.10.443.10">
    <property type="entry name" value="Intergrase catalytic core"/>
    <property type="match status" value="1"/>
</dbReference>
<dbReference type="InterPro" id="IPR011010">
    <property type="entry name" value="DNA_brk_join_enz"/>
</dbReference>
<proteinExistence type="predicted"/>
<evidence type="ECO:0008006" key="4">
    <source>
        <dbReference type="Google" id="ProtNLM"/>
    </source>
</evidence>
<gene>
    <name evidence="2" type="ORF">VTAP4600_A3650</name>
</gene>